<dbReference type="Proteomes" id="UP001157502">
    <property type="component" value="Chromosome 30"/>
</dbReference>
<organism evidence="1 2">
    <name type="scientific">Dallia pectoralis</name>
    <name type="common">Alaska blackfish</name>
    <dbReference type="NCBI Taxonomy" id="75939"/>
    <lineage>
        <taxon>Eukaryota</taxon>
        <taxon>Metazoa</taxon>
        <taxon>Chordata</taxon>
        <taxon>Craniata</taxon>
        <taxon>Vertebrata</taxon>
        <taxon>Euteleostomi</taxon>
        <taxon>Actinopterygii</taxon>
        <taxon>Neopterygii</taxon>
        <taxon>Teleostei</taxon>
        <taxon>Protacanthopterygii</taxon>
        <taxon>Esociformes</taxon>
        <taxon>Umbridae</taxon>
        <taxon>Dallia</taxon>
    </lineage>
</organism>
<comment type="caution">
    <text evidence="1">The sequence shown here is derived from an EMBL/GenBank/DDBJ whole genome shotgun (WGS) entry which is preliminary data.</text>
</comment>
<dbReference type="EMBL" id="CM055757">
    <property type="protein sequence ID" value="KAJ7988848.1"/>
    <property type="molecule type" value="Genomic_DNA"/>
</dbReference>
<keyword evidence="2" id="KW-1185">Reference proteome</keyword>
<sequence length="276" mass="31297">MPKWPPEIPISDSDNVRRLPVLRIALMGYRLAGKSSTGNTILGQKLFSVKETTVLCEKRHGVVAGRQVTVVDTPGWWWTQPVQFTSGRVKQEIVVSASICPPGPHTHILVVRGDDSFTEDYRAVVQQHLELLGETVWSKTIVLFTRGDCLGDTPIEQHIQSKGRALQWLLEKCGNRYHVFNNKNRGDVTQVTELLEKIEEMVMENSEAREHFQTGEEDLGFLKNSGQVGRRGSMDRSIYFRQGPNRSSLRSQISRWIHSGKRRLRTGSLGSGLWDY</sequence>
<gene>
    <name evidence="1" type="ORF">DPEC_G00313450</name>
</gene>
<evidence type="ECO:0000313" key="2">
    <source>
        <dbReference type="Proteomes" id="UP001157502"/>
    </source>
</evidence>
<accession>A0ACC2FC16</accession>
<evidence type="ECO:0000313" key="1">
    <source>
        <dbReference type="EMBL" id="KAJ7988848.1"/>
    </source>
</evidence>
<proteinExistence type="predicted"/>
<reference evidence="1" key="1">
    <citation type="submission" date="2021-05" db="EMBL/GenBank/DDBJ databases">
        <authorList>
            <person name="Pan Q."/>
            <person name="Jouanno E."/>
            <person name="Zahm M."/>
            <person name="Klopp C."/>
            <person name="Cabau C."/>
            <person name="Louis A."/>
            <person name="Berthelot C."/>
            <person name="Parey E."/>
            <person name="Roest Crollius H."/>
            <person name="Montfort J."/>
            <person name="Robinson-Rechavi M."/>
            <person name="Bouchez O."/>
            <person name="Lampietro C."/>
            <person name="Lopez Roques C."/>
            <person name="Donnadieu C."/>
            <person name="Postlethwait J."/>
            <person name="Bobe J."/>
            <person name="Dillon D."/>
            <person name="Chandos A."/>
            <person name="von Hippel F."/>
            <person name="Guiguen Y."/>
        </authorList>
    </citation>
    <scope>NUCLEOTIDE SEQUENCE</scope>
    <source>
        <strain evidence="1">YG-Jan2019</strain>
    </source>
</reference>
<protein>
    <submittedName>
        <fullName evidence="1">Uncharacterized protein</fullName>
    </submittedName>
</protein>
<name>A0ACC2FC16_DALPE</name>